<protein>
    <submittedName>
        <fullName evidence="3">Protease I</fullName>
    </submittedName>
</protein>
<dbReference type="CDD" id="cd03134">
    <property type="entry name" value="GATase1_PfpI_like"/>
    <property type="match status" value="1"/>
</dbReference>
<name>A0A2A9DPI3_9CORY</name>
<dbReference type="AlphaFoldDB" id="A0A2A9DPI3"/>
<keyword evidence="3" id="KW-0378">Hydrolase</keyword>
<dbReference type="NCBIfam" id="TIGR01382">
    <property type="entry name" value="PfpI"/>
    <property type="match status" value="1"/>
</dbReference>
<dbReference type="PROSITE" id="PS51276">
    <property type="entry name" value="PEPTIDASE_C56_PFPI"/>
    <property type="match status" value="1"/>
</dbReference>
<dbReference type="Gene3D" id="3.40.50.880">
    <property type="match status" value="1"/>
</dbReference>
<comment type="similarity">
    <text evidence="1">Belongs to the peptidase C56 family.</text>
</comment>
<dbReference type="PANTHER" id="PTHR42733">
    <property type="entry name" value="DJ-1 PROTEIN"/>
    <property type="match status" value="1"/>
</dbReference>
<dbReference type="EMBL" id="PDJF01000001">
    <property type="protein sequence ID" value="PFG27892.1"/>
    <property type="molecule type" value="Genomic_DNA"/>
</dbReference>
<dbReference type="Pfam" id="PF01965">
    <property type="entry name" value="DJ-1_PfpI"/>
    <property type="match status" value="1"/>
</dbReference>
<dbReference type="Proteomes" id="UP000221653">
    <property type="component" value="Unassembled WGS sequence"/>
</dbReference>
<evidence type="ECO:0000313" key="4">
    <source>
        <dbReference type="Proteomes" id="UP000221653"/>
    </source>
</evidence>
<evidence type="ECO:0000259" key="2">
    <source>
        <dbReference type="Pfam" id="PF01965"/>
    </source>
</evidence>
<dbReference type="RefSeq" id="WP_048380993.1">
    <property type="nucleotide sequence ID" value="NZ_LDYE01000008.1"/>
</dbReference>
<reference evidence="3 4" key="1">
    <citation type="submission" date="2017-10" db="EMBL/GenBank/DDBJ databases">
        <title>Sequencing the genomes of 1000 actinobacteria strains.</title>
        <authorList>
            <person name="Klenk H.-P."/>
        </authorList>
    </citation>
    <scope>NUCLEOTIDE SEQUENCE [LARGE SCALE GENOMIC DNA]</scope>
    <source>
        <strain evidence="3 4">DSM 20688</strain>
    </source>
</reference>
<comment type="caution">
    <text evidence="3">The sequence shown here is derived from an EMBL/GenBank/DDBJ whole genome shotgun (WGS) entry which is preliminary data.</text>
</comment>
<dbReference type="GO" id="GO:0008233">
    <property type="term" value="F:peptidase activity"/>
    <property type="evidence" value="ECO:0007669"/>
    <property type="project" value="UniProtKB-KW"/>
</dbReference>
<dbReference type="InterPro" id="IPR029062">
    <property type="entry name" value="Class_I_gatase-like"/>
</dbReference>
<feature type="domain" description="DJ-1/PfpI" evidence="2">
    <location>
        <begin position="8"/>
        <end position="174"/>
    </location>
</feature>
<dbReference type="InterPro" id="IPR002818">
    <property type="entry name" value="DJ-1/PfpI"/>
</dbReference>
<dbReference type="STRING" id="1724.GCA_001044175_02384"/>
<evidence type="ECO:0000256" key="1">
    <source>
        <dbReference type="ARBA" id="ARBA00008542"/>
    </source>
</evidence>
<organism evidence="3 4">
    <name type="scientific">Corynebacterium renale</name>
    <dbReference type="NCBI Taxonomy" id="1724"/>
    <lineage>
        <taxon>Bacteria</taxon>
        <taxon>Bacillati</taxon>
        <taxon>Actinomycetota</taxon>
        <taxon>Actinomycetes</taxon>
        <taxon>Mycobacteriales</taxon>
        <taxon>Corynebacteriaceae</taxon>
        <taxon>Corynebacterium</taxon>
    </lineage>
</organism>
<sequence>MTYDLSGKTVAVISTDQFEDSELQSPAQAVKDAGANVVVLAPEAGSITGKKGAEVAVDQTTADALAAGTTFDGILIPGGTSNSDQIRMDEAAVEIVKKHNEAGMPIAAICHGPWLLIEAEAVRDKNVTSYPSLRTDLVNAGAKWEDSEVVCDKGLVTSRTPRDLEAFNAKFVEELAEGSHKDRR</sequence>
<evidence type="ECO:0000313" key="3">
    <source>
        <dbReference type="EMBL" id="PFG27892.1"/>
    </source>
</evidence>
<dbReference type="PANTHER" id="PTHR42733:SF12">
    <property type="entry name" value="PROTEINASE"/>
    <property type="match status" value="1"/>
</dbReference>
<dbReference type="OrthoDB" id="9792284at2"/>
<keyword evidence="3" id="KW-0645">Protease</keyword>
<accession>A0A2A9DPI3</accession>
<gene>
    <name evidence="3" type="ORF">ATK06_0972</name>
</gene>
<keyword evidence="4" id="KW-1185">Reference proteome</keyword>
<dbReference type="GO" id="GO:0006508">
    <property type="term" value="P:proteolysis"/>
    <property type="evidence" value="ECO:0007669"/>
    <property type="project" value="UniProtKB-KW"/>
</dbReference>
<proteinExistence type="inferred from homology"/>
<dbReference type="SUPFAM" id="SSF52317">
    <property type="entry name" value="Class I glutamine amidotransferase-like"/>
    <property type="match status" value="1"/>
</dbReference>
<dbReference type="InterPro" id="IPR006286">
    <property type="entry name" value="C56_PfpI-like"/>
</dbReference>